<protein>
    <submittedName>
        <fullName evidence="1">Winged helix-turn-helix domain-containing protein</fullName>
    </submittedName>
</protein>
<keyword evidence="2" id="KW-1185">Reference proteome</keyword>
<dbReference type="Proteomes" id="UP001456344">
    <property type="component" value="Chromosome"/>
</dbReference>
<evidence type="ECO:0000313" key="1">
    <source>
        <dbReference type="EMBL" id="WYW17363.1"/>
    </source>
</evidence>
<organism evidence="1 2">
    <name type="scientific">Amycolatopsis coloradensis</name>
    <dbReference type="NCBI Taxonomy" id="76021"/>
    <lineage>
        <taxon>Bacteria</taxon>
        <taxon>Bacillati</taxon>
        <taxon>Actinomycetota</taxon>
        <taxon>Actinomycetes</taxon>
        <taxon>Pseudonocardiales</taxon>
        <taxon>Pseudonocardiaceae</taxon>
        <taxon>Amycolatopsis</taxon>
    </lineage>
</organism>
<sequence length="109" mass="11710">MTAKYEQFAETIRRRIRSGELQPGEMLPGYRVLAEQVEGFSTGTVQKALQVLSSEGWLSATPAVGYFVNEPPSGTQDAVDIASELAALKVMVGELAERVGRLEAGATHS</sequence>
<evidence type="ECO:0000313" key="2">
    <source>
        <dbReference type="Proteomes" id="UP001456344"/>
    </source>
</evidence>
<dbReference type="EMBL" id="CP150484">
    <property type="protein sequence ID" value="WYW17363.1"/>
    <property type="molecule type" value="Genomic_DNA"/>
</dbReference>
<gene>
    <name evidence="1" type="ORF">LCL61_17580</name>
</gene>
<reference evidence="1" key="1">
    <citation type="submission" date="2023-10" db="EMBL/GenBank/DDBJ databases">
        <title>Whole genome sequencing of actinobacterial strain Amycolatopsis sp. (BCA-696) identifies the underlying plant growth-promoting genes.</title>
        <authorList>
            <person name="Gandham P."/>
            <person name="Vadla N."/>
            <person name="Saji A."/>
            <person name="Srinivas V."/>
            <person name="Ruperao P."/>
            <person name="Selvanayagam S."/>
            <person name="Saxena R.K."/>
            <person name="Rathore A."/>
            <person name="Gopalakrishnan S."/>
            <person name="Thakur V."/>
        </authorList>
    </citation>
    <scope>NUCLEOTIDE SEQUENCE</scope>
    <source>
        <strain evidence="1">BCA-696</strain>
    </source>
</reference>
<name>A0ACD5BDL2_9PSEU</name>
<proteinExistence type="predicted"/>
<accession>A0ACD5BDL2</accession>